<dbReference type="Proteomes" id="UP000023703">
    <property type="component" value="Chromosome"/>
</dbReference>
<keyword evidence="1" id="KW-1133">Transmembrane helix</keyword>
<dbReference type="Pfam" id="PF03703">
    <property type="entry name" value="bPH_2"/>
    <property type="match status" value="1"/>
</dbReference>
<dbReference type="PANTHER" id="PTHR34473:SF3">
    <property type="entry name" value="TRANSMEMBRANE PROTEIN-RELATED"/>
    <property type="match status" value="1"/>
</dbReference>
<reference evidence="3 4" key="1">
    <citation type="journal article" date="2015" name="Int. J. Syst. Evol. Microbiol.">
        <title>Revisiting Corynebacterium glyciniphilum (ex Kubota et al., 1972) sp. nov., nom. rev., isolated from putrefied banana.</title>
        <authorList>
            <person name="Al-Dilaimi A."/>
            <person name="Bednarz H."/>
            <person name="Lomker A."/>
            <person name="Niehaus K."/>
            <person name="Kalinowski J."/>
            <person name="Ruckert C."/>
        </authorList>
    </citation>
    <scope>NUCLEOTIDE SEQUENCE [LARGE SCALE GENOMIC DNA]</scope>
    <source>
        <strain evidence="3">AJ 3170</strain>
    </source>
</reference>
<dbReference type="InterPro" id="IPR005182">
    <property type="entry name" value="YdbS-like_PH"/>
</dbReference>
<feature type="domain" description="YdbS-like PH" evidence="2">
    <location>
        <begin position="72"/>
        <end position="147"/>
    </location>
</feature>
<accession>X5DP74</accession>
<evidence type="ECO:0000256" key="1">
    <source>
        <dbReference type="SAM" id="Phobius"/>
    </source>
</evidence>
<gene>
    <name evidence="3" type="ORF">CGLY_12715</name>
</gene>
<name>X5DP74_9CORY</name>
<keyword evidence="1" id="KW-0472">Membrane</keyword>
<dbReference type="KEGG" id="cgy:CGLY_12715"/>
<organism evidence="3 4">
    <name type="scientific">Corynebacterium glyciniphilum AJ 3170</name>
    <dbReference type="NCBI Taxonomy" id="1404245"/>
    <lineage>
        <taxon>Bacteria</taxon>
        <taxon>Bacillati</taxon>
        <taxon>Actinomycetota</taxon>
        <taxon>Actinomycetes</taxon>
        <taxon>Mycobacteriales</taxon>
        <taxon>Corynebacteriaceae</taxon>
        <taxon>Corynebacterium</taxon>
    </lineage>
</organism>
<evidence type="ECO:0000313" key="4">
    <source>
        <dbReference type="Proteomes" id="UP000023703"/>
    </source>
</evidence>
<evidence type="ECO:0000313" key="3">
    <source>
        <dbReference type="EMBL" id="AHW64983.1"/>
    </source>
</evidence>
<evidence type="ECO:0000259" key="2">
    <source>
        <dbReference type="Pfam" id="PF03703"/>
    </source>
</evidence>
<dbReference type="OrthoDB" id="3190163at2"/>
<dbReference type="RefSeq" id="WP_038549999.1">
    <property type="nucleotide sequence ID" value="NZ_CP006842.1"/>
</dbReference>
<dbReference type="STRING" id="1404245.CGLY_12715"/>
<sequence>MREMREPVHGIDRKAIGWWMLQTIAVMVPVFLGMAAVGWFFEITRPFLPYALLLATAFLLTGVFVEPFWRFRVHRWETTDTAVYARTGWLVREWRAAPLSRVQTVDASQGPLEQALGLSTLVITTASSSGAIKINGLDKGTADRVAHELTDVAELIPGDAT</sequence>
<dbReference type="HOGENOM" id="CLU_104197_4_0_11"/>
<dbReference type="eggNOG" id="COG3402">
    <property type="taxonomic scope" value="Bacteria"/>
</dbReference>
<protein>
    <submittedName>
        <fullName evidence="3">Putative membrane protein</fullName>
    </submittedName>
</protein>
<feature type="transmembrane region" description="Helical" evidence="1">
    <location>
        <begin position="47"/>
        <end position="65"/>
    </location>
</feature>
<keyword evidence="4" id="KW-1185">Reference proteome</keyword>
<keyword evidence="1" id="KW-0812">Transmembrane</keyword>
<dbReference type="EMBL" id="CP006842">
    <property type="protein sequence ID" value="AHW64983.1"/>
    <property type="molecule type" value="Genomic_DNA"/>
</dbReference>
<dbReference type="PANTHER" id="PTHR34473">
    <property type="entry name" value="UPF0699 TRANSMEMBRANE PROTEIN YDBS"/>
    <property type="match status" value="1"/>
</dbReference>
<proteinExistence type="predicted"/>
<feature type="transmembrane region" description="Helical" evidence="1">
    <location>
        <begin position="21"/>
        <end position="41"/>
    </location>
</feature>
<dbReference type="AlphaFoldDB" id="X5DP74"/>